<keyword evidence="11" id="KW-1185">Reference proteome</keyword>
<protein>
    <submittedName>
        <fullName evidence="10">Na+/H+-dicarboxylate symporter</fullName>
    </submittedName>
</protein>
<evidence type="ECO:0000313" key="11">
    <source>
        <dbReference type="Proteomes" id="UP000192708"/>
    </source>
</evidence>
<feature type="transmembrane region" description="Helical" evidence="9">
    <location>
        <begin position="198"/>
        <end position="223"/>
    </location>
</feature>
<comment type="subcellular location">
    <subcellularLocation>
        <location evidence="1">Cell membrane</location>
        <topology evidence="1">Multi-pass membrane protein</topology>
    </subcellularLocation>
</comment>
<dbReference type="Pfam" id="PF00375">
    <property type="entry name" value="SDF"/>
    <property type="match status" value="1"/>
</dbReference>
<dbReference type="PRINTS" id="PR00173">
    <property type="entry name" value="EDTRNSPORT"/>
</dbReference>
<name>A0A1W1YGT6_9BURK</name>
<proteinExistence type="predicted"/>
<dbReference type="EMBL" id="FWXJ01000003">
    <property type="protein sequence ID" value="SMC35369.1"/>
    <property type="molecule type" value="Genomic_DNA"/>
</dbReference>
<evidence type="ECO:0000256" key="3">
    <source>
        <dbReference type="ARBA" id="ARBA00022475"/>
    </source>
</evidence>
<evidence type="ECO:0000256" key="9">
    <source>
        <dbReference type="SAM" id="Phobius"/>
    </source>
</evidence>
<evidence type="ECO:0000256" key="6">
    <source>
        <dbReference type="ARBA" id="ARBA00022989"/>
    </source>
</evidence>
<dbReference type="PANTHER" id="PTHR42865:SF7">
    <property type="entry name" value="PROTON_GLUTAMATE-ASPARTATE SYMPORTER"/>
    <property type="match status" value="1"/>
</dbReference>
<reference evidence="10 11" key="1">
    <citation type="submission" date="2017-04" db="EMBL/GenBank/DDBJ databases">
        <authorList>
            <person name="Afonso C.L."/>
            <person name="Miller P.J."/>
            <person name="Scott M.A."/>
            <person name="Spackman E."/>
            <person name="Goraichik I."/>
            <person name="Dimitrov K.M."/>
            <person name="Suarez D.L."/>
            <person name="Swayne D.E."/>
        </authorList>
    </citation>
    <scope>NUCLEOTIDE SEQUENCE [LARGE SCALE GENOMIC DNA]</scope>
    <source>
        <strain evidence="10 11">VK13</strain>
    </source>
</reference>
<keyword evidence="5" id="KW-0769">Symport</keyword>
<organism evidence="10 11">
    <name type="scientific">Polynucleobacter kasalickyi</name>
    <dbReference type="NCBI Taxonomy" id="1938817"/>
    <lineage>
        <taxon>Bacteria</taxon>
        <taxon>Pseudomonadati</taxon>
        <taxon>Pseudomonadota</taxon>
        <taxon>Betaproteobacteria</taxon>
        <taxon>Burkholderiales</taxon>
        <taxon>Burkholderiaceae</taxon>
        <taxon>Polynucleobacter</taxon>
    </lineage>
</organism>
<dbReference type="InterPro" id="IPR001991">
    <property type="entry name" value="Na-dicarboxylate_symporter"/>
</dbReference>
<evidence type="ECO:0000256" key="5">
    <source>
        <dbReference type="ARBA" id="ARBA00022847"/>
    </source>
</evidence>
<keyword evidence="4 9" id="KW-0812">Transmembrane</keyword>
<dbReference type="PANTHER" id="PTHR42865">
    <property type="entry name" value="PROTON/GLUTAMATE-ASPARTATE SYMPORTER"/>
    <property type="match status" value="1"/>
</dbReference>
<feature type="transmembrane region" description="Helical" evidence="9">
    <location>
        <begin position="80"/>
        <end position="102"/>
    </location>
</feature>
<dbReference type="Gene3D" id="1.10.3860.10">
    <property type="entry name" value="Sodium:dicarboxylate symporter"/>
    <property type="match status" value="1"/>
</dbReference>
<evidence type="ECO:0000256" key="8">
    <source>
        <dbReference type="ARBA" id="ARBA00053346"/>
    </source>
</evidence>
<gene>
    <name evidence="10" type="ORF">SAMN06296008_10351</name>
</gene>
<dbReference type="GO" id="GO:0005886">
    <property type="term" value="C:plasma membrane"/>
    <property type="evidence" value="ECO:0007669"/>
    <property type="project" value="UniProtKB-SubCell"/>
</dbReference>
<accession>A0A1W1YGT6</accession>
<evidence type="ECO:0000256" key="7">
    <source>
        <dbReference type="ARBA" id="ARBA00023136"/>
    </source>
</evidence>
<dbReference type="GO" id="GO:0015293">
    <property type="term" value="F:symporter activity"/>
    <property type="evidence" value="ECO:0007669"/>
    <property type="project" value="UniProtKB-KW"/>
</dbReference>
<comment type="function">
    <text evidence="8">Responsible for the transport of dicarboxylates such as succinate, fumarate, and malate from the periplasm across the membrane.</text>
</comment>
<dbReference type="Proteomes" id="UP000192708">
    <property type="component" value="Unassembled WGS sequence"/>
</dbReference>
<dbReference type="AlphaFoldDB" id="A0A1W1YGT6"/>
<dbReference type="SUPFAM" id="SSF118215">
    <property type="entry name" value="Proton glutamate symport protein"/>
    <property type="match status" value="1"/>
</dbReference>
<dbReference type="RefSeq" id="WP_084282778.1">
    <property type="nucleotide sequence ID" value="NZ_FWXJ01000003.1"/>
</dbReference>
<evidence type="ECO:0000256" key="4">
    <source>
        <dbReference type="ARBA" id="ARBA00022692"/>
    </source>
</evidence>
<keyword evidence="2" id="KW-0813">Transport</keyword>
<evidence type="ECO:0000256" key="1">
    <source>
        <dbReference type="ARBA" id="ARBA00004651"/>
    </source>
</evidence>
<dbReference type="InterPro" id="IPR036458">
    <property type="entry name" value="Na:dicarbo_symporter_sf"/>
</dbReference>
<feature type="transmembrane region" description="Helical" evidence="9">
    <location>
        <begin position="153"/>
        <end position="171"/>
    </location>
</feature>
<evidence type="ECO:0000256" key="2">
    <source>
        <dbReference type="ARBA" id="ARBA00022448"/>
    </source>
</evidence>
<feature type="transmembrane region" description="Helical" evidence="9">
    <location>
        <begin position="325"/>
        <end position="342"/>
    </location>
</feature>
<keyword evidence="7 9" id="KW-0472">Membrane</keyword>
<dbReference type="STRING" id="1938817.SAMN06296008_10351"/>
<keyword evidence="6 9" id="KW-1133">Transmembrane helix</keyword>
<dbReference type="FunFam" id="1.10.3860.10:FF:000001">
    <property type="entry name" value="C4-dicarboxylate transport protein"/>
    <property type="match status" value="1"/>
</dbReference>
<feature type="transmembrane region" description="Helical" evidence="9">
    <location>
        <begin position="7"/>
        <end position="28"/>
    </location>
</feature>
<sequence>MRKVSSTAWILLCMVLGIAVGYFINTHVEDPDRIKVLAANFSILSEVFLTLIKMIIAPLVFSTLVVGIAHMGDAAAIGRVFFKALAWFLSASLMSLVLGLIFSNLMQPGANLNFPLPDSHLSANLATSEFTFHDFVKHLIPSSFVDAMAKNEILQIVVFSIFFGVAMASLGDKMKTLIKSIDELSHVMLKITTYVMKFAPIAVFAAMVSTVAVNGLGILADFAVFMIDFYVALICLWLVLILAGFIFLGPRIKDLLLNIKEAFLISFATASSEAAYPKILDALDRFGVNRKISSFVMPLGYSFNLDGSMMYCTFATLFIAQAYGMHIPIATQITMLLVLMLTSKGMAGVPRASLVVIAATLNQFGIPEAGLLMILGVDTFLDMGRSATNAVGNSIASAVVAKWEGGLLSKEDAAINAQLIDQEANGKIQSLS</sequence>
<dbReference type="OrthoDB" id="9766690at2"/>
<feature type="transmembrane region" description="Helical" evidence="9">
    <location>
        <begin position="229"/>
        <end position="248"/>
    </location>
</feature>
<feature type="transmembrane region" description="Helical" evidence="9">
    <location>
        <begin position="48"/>
        <end position="68"/>
    </location>
</feature>
<feature type="transmembrane region" description="Helical" evidence="9">
    <location>
        <begin position="354"/>
        <end position="377"/>
    </location>
</feature>
<dbReference type="GO" id="GO:0006835">
    <property type="term" value="P:dicarboxylic acid transport"/>
    <property type="evidence" value="ECO:0007669"/>
    <property type="project" value="TreeGrafter"/>
</dbReference>
<keyword evidence="3" id="KW-1003">Cell membrane</keyword>
<evidence type="ECO:0000313" key="10">
    <source>
        <dbReference type="EMBL" id="SMC35369.1"/>
    </source>
</evidence>